<dbReference type="GO" id="GO:0030313">
    <property type="term" value="C:cell envelope"/>
    <property type="evidence" value="ECO:0007669"/>
    <property type="project" value="UniProtKB-SubCell"/>
</dbReference>
<dbReference type="InterPro" id="IPR036366">
    <property type="entry name" value="PGBDSf"/>
</dbReference>
<proteinExistence type="predicted"/>
<dbReference type="Pfam" id="PF01471">
    <property type="entry name" value="PG_binding_1"/>
    <property type="match status" value="1"/>
</dbReference>
<dbReference type="GO" id="GO:0016787">
    <property type="term" value="F:hydrolase activity"/>
    <property type="evidence" value="ECO:0007669"/>
    <property type="project" value="UniProtKB-KW"/>
</dbReference>
<dbReference type="RefSeq" id="WP_185057180.1">
    <property type="nucleotide sequence ID" value="NZ_BAABIX010000065.1"/>
</dbReference>
<keyword evidence="2" id="KW-0175">Coiled coil</keyword>
<sequence length="375" mass="39498">MGAAPARDTLDDVAAAPPRRRGGGRGRTVAVVVAVAAVAAAAAVYATGTFDDGAPQQTASALPPATAQIKRETLRDTREEDGTLGYGPTTTAASRQQGTVTWLPDSGQQVSRGESLYRIDARPVTLMYGTTPAYRRLAPGMEGRDVEQLERNLKALGYDGFTVDDEYTDGTADAVLDWQDDRNLPETGVVELGQVVFAPDKVRVETLETEVGQPTAPGQKVLTYTGTEKVVTVQLDSEDQRMAREGAKVTVTLPDGKDVKGEVTETATVIVPGDGQNAEPETKVESLIELSGAGKETRGLDQAAVDVTFTASQRKDVLTVPIAALVALREGGFGLQVVEGSATRYVAVETGLFTEGRVEVSGEGLSEGMTVGMPQ</sequence>
<feature type="transmembrane region" description="Helical" evidence="4">
    <location>
        <begin position="29"/>
        <end position="48"/>
    </location>
</feature>
<evidence type="ECO:0000256" key="2">
    <source>
        <dbReference type="ARBA" id="ARBA00023054"/>
    </source>
</evidence>
<dbReference type="Gene3D" id="1.10.101.10">
    <property type="entry name" value="PGBD-like superfamily/PGBD"/>
    <property type="match status" value="1"/>
</dbReference>
<feature type="compositionally biased region" description="Basic and acidic residues" evidence="3">
    <location>
        <begin position="69"/>
        <end position="81"/>
    </location>
</feature>
<evidence type="ECO:0000313" key="7">
    <source>
        <dbReference type="Proteomes" id="UP000578449"/>
    </source>
</evidence>
<comment type="caution">
    <text evidence="6">The sequence shown here is derived from an EMBL/GenBank/DDBJ whole genome shotgun (WGS) entry which is preliminary data.</text>
</comment>
<dbReference type="PANTHER" id="PTHR32347">
    <property type="entry name" value="EFFLUX SYSTEM COMPONENT YKNX-RELATED"/>
    <property type="match status" value="1"/>
</dbReference>
<accession>A0A840PG62</accession>
<dbReference type="AlphaFoldDB" id="A0A840PG62"/>
<reference evidence="6 7" key="1">
    <citation type="submission" date="2020-08" db="EMBL/GenBank/DDBJ databases">
        <title>Genomic Encyclopedia of Type Strains, Phase IV (KMG-IV): sequencing the most valuable type-strain genomes for metagenomic binning, comparative biology and taxonomic classification.</title>
        <authorList>
            <person name="Goeker M."/>
        </authorList>
    </citation>
    <scope>NUCLEOTIDE SEQUENCE [LARGE SCALE GENOMIC DNA]</scope>
    <source>
        <strain evidence="6 7">DSM 45615</strain>
    </source>
</reference>
<feature type="region of interest" description="Disordered" evidence="3">
    <location>
        <begin position="56"/>
        <end position="91"/>
    </location>
</feature>
<keyword evidence="4" id="KW-0812">Transmembrane</keyword>
<dbReference type="Proteomes" id="UP000578449">
    <property type="component" value="Unassembled WGS sequence"/>
</dbReference>
<evidence type="ECO:0000313" key="6">
    <source>
        <dbReference type="EMBL" id="MBB5140394.1"/>
    </source>
</evidence>
<evidence type="ECO:0000256" key="4">
    <source>
        <dbReference type="SAM" id="Phobius"/>
    </source>
</evidence>
<keyword evidence="6" id="KW-0378">Hydrolase</keyword>
<feature type="domain" description="Peptidoglycan binding-like" evidence="5">
    <location>
        <begin position="143"/>
        <end position="190"/>
    </location>
</feature>
<dbReference type="EMBL" id="JACHGN010000042">
    <property type="protein sequence ID" value="MBB5140394.1"/>
    <property type="molecule type" value="Genomic_DNA"/>
</dbReference>
<protein>
    <submittedName>
        <fullName evidence="6">Peptidoglycan hydrolase-like protein with peptidoglycan-binding domain</fullName>
    </submittedName>
</protein>
<evidence type="ECO:0000259" key="5">
    <source>
        <dbReference type="Pfam" id="PF01471"/>
    </source>
</evidence>
<keyword evidence="7" id="KW-1185">Reference proteome</keyword>
<organism evidence="6 7">
    <name type="scientific">Thermocatellispora tengchongensis</name>
    <dbReference type="NCBI Taxonomy" id="1073253"/>
    <lineage>
        <taxon>Bacteria</taxon>
        <taxon>Bacillati</taxon>
        <taxon>Actinomycetota</taxon>
        <taxon>Actinomycetes</taxon>
        <taxon>Streptosporangiales</taxon>
        <taxon>Streptosporangiaceae</taxon>
        <taxon>Thermocatellispora</taxon>
    </lineage>
</organism>
<evidence type="ECO:0000256" key="1">
    <source>
        <dbReference type="ARBA" id="ARBA00004196"/>
    </source>
</evidence>
<dbReference type="Gene3D" id="2.40.420.20">
    <property type="match status" value="1"/>
</dbReference>
<name>A0A840PG62_9ACTN</name>
<dbReference type="InterPro" id="IPR050465">
    <property type="entry name" value="UPF0194_transport"/>
</dbReference>
<dbReference type="InterPro" id="IPR036365">
    <property type="entry name" value="PGBD-like_sf"/>
</dbReference>
<feature type="region of interest" description="Disordered" evidence="3">
    <location>
        <begin position="1"/>
        <end position="26"/>
    </location>
</feature>
<dbReference type="InterPro" id="IPR002477">
    <property type="entry name" value="Peptidoglycan-bd-like"/>
</dbReference>
<comment type="subcellular location">
    <subcellularLocation>
        <location evidence="1">Cell envelope</location>
    </subcellularLocation>
</comment>
<dbReference type="PANTHER" id="PTHR32347:SF27">
    <property type="entry name" value="RND EFFLUX PUMP MEMBRANE FUSION PROTEIN BARREL-SANDWICH DOMAIN-CONTAINING PROTEIN"/>
    <property type="match status" value="1"/>
</dbReference>
<gene>
    <name evidence="6" type="ORF">HNP84_010161</name>
</gene>
<dbReference type="SUPFAM" id="SSF47090">
    <property type="entry name" value="PGBD-like"/>
    <property type="match status" value="1"/>
</dbReference>
<evidence type="ECO:0000256" key="3">
    <source>
        <dbReference type="SAM" id="MobiDB-lite"/>
    </source>
</evidence>
<keyword evidence="4" id="KW-1133">Transmembrane helix</keyword>
<keyword evidence="4" id="KW-0472">Membrane</keyword>